<gene>
    <name evidence="1" type="ORF">FIBRA_08074</name>
</gene>
<dbReference type="RefSeq" id="XP_012185121.1">
    <property type="nucleotide sequence ID" value="XM_012329731.1"/>
</dbReference>
<dbReference type="GeneID" id="24100749"/>
<dbReference type="Gene3D" id="1.20.1280.50">
    <property type="match status" value="1"/>
</dbReference>
<reference evidence="1 2" key="1">
    <citation type="journal article" date="2012" name="Appl. Environ. Microbiol.">
        <title>Short-read sequencing for genomic analysis of the brown rot fungus Fibroporia radiculosa.</title>
        <authorList>
            <person name="Tang J.D."/>
            <person name="Perkins A.D."/>
            <person name="Sonstegard T.S."/>
            <person name="Schroeder S.G."/>
            <person name="Burgess S.C."/>
            <person name="Diehl S.V."/>
        </authorList>
    </citation>
    <scope>NUCLEOTIDE SEQUENCE [LARGE SCALE GENOMIC DNA]</scope>
    <source>
        <strain evidence="1 2">TFFH 294</strain>
    </source>
</reference>
<sequence>MSLTSPRRNDIKRIIDALARQAIELQQQRGLLIRLIQADPSYVEDVLRHPHGMQYILQADSARYQYTDSVNNLILKVQRIEASLARIKEKTTELLLLIPPIECLPVEILSLIFQAGSLSEPKGALPFPMLIASVSRRWRNVAISTPTLWTNLHIAPLRPYRWPHLALERSRNHPLDVSLDFCSKSAPSSAAVIASMSIVFPHRDRWRRFSLIAHHRNVVLIVGEMLADARSYSLRYLRLSLTGSGPAGNQEVAIPRLLDGGAPALSSVRFDSVALPWRKPPLVGLSALDIRWLWSRKLAFPQFQDLLAASPTLTRLVLRGKHVDLRASGDYTPIALPHLRDLEVSGDNVCLMCSLLVPPVLETLTLANVDQSEFREFMEWLPVSGARYSALTSLVLLNVAMSPLTRGFISAFATITKLVIINSGADRFLELLRPKQPVNNANPDGLAWPRLKDVTLLDDTSYDKLHAMVTERAAHGLPLQRLIVHTEFIHRNLLGPLTRYVKIDSITHLDREP</sequence>
<dbReference type="EMBL" id="HE797209">
    <property type="protein sequence ID" value="CCM05838.1"/>
    <property type="molecule type" value="Genomic_DNA"/>
</dbReference>
<dbReference type="InParanoid" id="J4GGD4"/>
<dbReference type="Proteomes" id="UP000006352">
    <property type="component" value="Unassembled WGS sequence"/>
</dbReference>
<organism evidence="1 2">
    <name type="scientific">Fibroporia radiculosa</name>
    <dbReference type="NCBI Taxonomy" id="599839"/>
    <lineage>
        <taxon>Eukaryota</taxon>
        <taxon>Fungi</taxon>
        <taxon>Dikarya</taxon>
        <taxon>Basidiomycota</taxon>
        <taxon>Agaricomycotina</taxon>
        <taxon>Agaricomycetes</taxon>
        <taxon>Polyporales</taxon>
        <taxon>Fibroporiaceae</taxon>
        <taxon>Fibroporia</taxon>
    </lineage>
</organism>
<keyword evidence="2" id="KW-1185">Reference proteome</keyword>
<dbReference type="OrthoDB" id="3225069at2759"/>
<protein>
    <submittedName>
        <fullName evidence="1">Uncharacterized protein</fullName>
    </submittedName>
</protein>
<dbReference type="HOGENOM" id="CLU_020999_3_0_1"/>
<dbReference type="AlphaFoldDB" id="J4GGD4"/>
<evidence type="ECO:0000313" key="2">
    <source>
        <dbReference type="Proteomes" id="UP000006352"/>
    </source>
</evidence>
<proteinExistence type="predicted"/>
<evidence type="ECO:0000313" key="1">
    <source>
        <dbReference type="EMBL" id="CCM05838.1"/>
    </source>
</evidence>
<dbReference type="STRING" id="599839.J4GGD4"/>
<name>J4GGD4_9APHY</name>
<accession>J4GGD4</accession>